<accession>A0AA86PUW0</accession>
<reference evidence="3 4" key="2">
    <citation type="submission" date="2024-07" db="EMBL/GenBank/DDBJ databases">
        <authorList>
            <person name="Akdeniz Z."/>
        </authorList>
    </citation>
    <scope>NUCLEOTIDE SEQUENCE [LARGE SCALE GENOMIC DNA]</scope>
</reference>
<dbReference type="EMBL" id="CAXDID020000030">
    <property type="protein sequence ID" value="CAL5993255.1"/>
    <property type="molecule type" value="Genomic_DNA"/>
</dbReference>
<keyword evidence="4" id="KW-1185">Reference proteome</keyword>
<protein>
    <submittedName>
        <fullName evidence="3">Hypothetical_protein</fullName>
    </submittedName>
</protein>
<dbReference type="Proteomes" id="UP001642409">
    <property type="component" value="Unassembled WGS sequence"/>
</dbReference>
<evidence type="ECO:0000313" key="3">
    <source>
        <dbReference type="EMBL" id="CAL5993255.1"/>
    </source>
</evidence>
<reference evidence="2" key="1">
    <citation type="submission" date="2023-06" db="EMBL/GenBank/DDBJ databases">
        <authorList>
            <person name="Kurt Z."/>
        </authorList>
    </citation>
    <scope>NUCLEOTIDE SEQUENCE</scope>
</reference>
<feature type="coiled-coil region" evidence="1">
    <location>
        <begin position="136"/>
        <end position="233"/>
    </location>
</feature>
<proteinExistence type="predicted"/>
<evidence type="ECO:0000313" key="2">
    <source>
        <dbReference type="EMBL" id="CAI9941840.1"/>
    </source>
</evidence>
<gene>
    <name evidence="3" type="ORF">HINF_LOCUS12973</name>
    <name evidence="2" type="ORF">HINF_LOCUS29485</name>
</gene>
<sequence length="414" mass="48247">MRTQPRVPPQSSSDSPHLSLATFYSQLQMELSQKEQSVQSQVSQFQSELSAFEQRLIHNKQIKSETLRLQDQLSYTTAQLESVQNQLVLKQAELQHSVQLFDQLKSDLINKQQQILKSELLNKQKSSENELKTEYNDNLQQSLKSALLKVSQLEQQLEEKILAQRLSEIRITTAQQQEQQLQMKISHINSEKAQLQIQREQNTQLQHELQIQKQNQQSQIDLINSKLDSLNERENKLNDFQSVLLEKEKILKTYSGAELNKIILFQNKQINRFKEMNGIQQINGTQNTQLQFEINSAFQDFNKQQMKNEDFASRNLRMHFQIAKKATQMEEQIKIKEEKLQELITKIDAEINKEKRDQEVQTDTVKINNIQGTNINDAKIKFSRTPNAKDNEFIDYGLAESELSLSTYGLKVVK</sequence>
<evidence type="ECO:0000256" key="1">
    <source>
        <dbReference type="SAM" id="Coils"/>
    </source>
</evidence>
<name>A0AA86PUW0_9EUKA</name>
<keyword evidence="1" id="KW-0175">Coiled coil</keyword>
<comment type="caution">
    <text evidence="2">The sequence shown here is derived from an EMBL/GenBank/DDBJ whole genome shotgun (WGS) entry which is preliminary data.</text>
</comment>
<organism evidence="2">
    <name type="scientific">Hexamita inflata</name>
    <dbReference type="NCBI Taxonomy" id="28002"/>
    <lineage>
        <taxon>Eukaryota</taxon>
        <taxon>Metamonada</taxon>
        <taxon>Diplomonadida</taxon>
        <taxon>Hexamitidae</taxon>
        <taxon>Hexamitinae</taxon>
        <taxon>Hexamita</taxon>
    </lineage>
</organism>
<dbReference type="AlphaFoldDB" id="A0AA86PUW0"/>
<evidence type="ECO:0000313" key="4">
    <source>
        <dbReference type="Proteomes" id="UP001642409"/>
    </source>
</evidence>
<dbReference type="EMBL" id="CATOUU010000697">
    <property type="protein sequence ID" value="CAI9941840.1"/>
    <property type="molecule type" value="Genomic_DNA"/>
</dbReference>
<feature type="coiled-coil region" evidence="1">
    <location>
        <begin position="326"/>
        <end position="357"/>
    </location>
</feature>